<sequence>MHTDPQPHSPAVAPHDLQNEAALVGVGGGGNGIHSLDDAVQCRVSADGHVGATEVVVNGADHAHNIERNLPFLRRSCRRETQSCRKRLAPVSEPSPPITTRLVMPRLIRFLAALIRPSRSRKSMQRAEPITVPPCTLPYLMDDARHRRPVGFHDVVPAIHHALVALLDEVHPGAHIQTHANHRPHCRVHAL</sequence>
<gene>
    <name evidence="1" type="ORF">E2C01_006804</name>
</gene>
<organism evidence="1 2">
    <name type="scientific">Portunus trituberculatus</name>
    <name type="common">Swimming crab</name>
    <name type="synonym">Neptunus trituberculatus</name>
    <dbReference type="NCBI Taxonomy" id="210409"/>
    <lineage>
        <taxon>Eukaryota</taxon>
        <taxon>Metazoa</taxon>
        <taxon>Ecdysozoa</taxon>
        <taxon>Arthropoda</taxon>
        <taxon>Crustacea</taxon>
        <taxon>Multicrustacea</taxon>
        <taxon>Malacostraca</taxon>
        <taxon>Eumalacostraca</taxon>
        <taxon>Eucarida</taxon>
        <taxon>Decapoda</taxon>
        <taxon>Pleocyemata</taxon>
        <taxon>Brachyura</taxon>
        <taxon>Eubrachyura</taxon>
        <taxon>Portunoidea</taxon>
        <taxon>Portunidae</taxon>
        <taxon>Portuninae</taxon>
        <taxon>Portunus</taxon>
    </lineage>
</organism>
<evidence type="ECO:0000313" key="1">
    <source>
        <dbReference type="EMBL" id="MPC14052.1"/>
    </source>
</evidence>
<dbReference type="AlphaFoldDB" id="A0A5B7CWC1"/>
<comment type="caution">
    <text evidence="1">The sequence shown here is derived from an EMBL/GenBank/DDBJ whole genome shotgun (WGS) entry which is preliminary data.</text>
</comment>
<evidence type="ECO:0000313" key="2">
    <source>
        <dbReference type="Proteomes" id="UP000324222"/>
    </source>
</evidence>
<dbReference type="EMBL" id="VSRR010000324">
    <property type="protein sequence ID" value="MPC14052.1"/>
    <property type="molecule type" value="Genomic_DNA"/>
</dbReference>
<dbReference type="Proteomes" id="UP000324222">
    <property type="component" value="Unassembled WGS sequence"/>
</dbReference>
<reference evidence="1 2" key="1">
    <citation type="submission" date="2019-05" db="EMBL/GenBank/DDBJ databases">
        <title>Another draft genome of Portunus trituberculatus and its Hox gene families provides insights of decapod evolution.</title>
        <authorList>
            <person name="Jeong J.-H."/>
            <person name="Song I."/>
            <person name="Kim S."/>
            <person name="Choi T."/>
            <person name="Kim D."/>
            <person name="Ryu S."/>
            <person name="Kim W."/>
        </authorList>
    </citation>
    <scope>NUCLEOTIDE SEQUENCE [LARGE SCALE GENOMIC DNA]</scope>
    <source>
        <tissue evidence="1">Muscle</tissue>
    </source>
</reference>
<name>A0A5B7CWC1_PORTR</name>
<proteinExistence type="predicted"/>
<keyword evidence="2" id="KW-1185">Reference proteome</keyword>
<protein>
    <submittedName>
        <fullName evidence="1">Uncharacterized protein</fullName>
    </submittedName>
</protein>
<accession>A0A5B7CWC1</accession>